<reference evidence="15" key="1">
    <citation type="submission" date="2021-01" db="EMBL/GenBank/DDBJ databases">
        <authorList>
            <person name="Li R."/>
            <person name="Bekaert M."/>
        </authorList>
    </citation>
    <scope>NUCLEOTIDE SEQUENCE</scope>
    <source>
        <strain evidence="15">Farmed</strain>
    </source>
</reference>
<evidence type="ECO:0000256" key="13">
    <source>
        <dbReference type="ARBA" id="ARBA00042649"/>
    </source>
</evidence>
<dbReference type="Proteomes" id="UP000597762">
    <property type="component" value="Unassembled WGS sequence"/>
</dbReference>
<dbReference type="InterPro" id="IPR015424">
    <property type="entry name" value="PyrdxlP-dep_Trfase"/>
</dbReference>
<name>A0A812DJ26_ACAPH</name>
<keyword evidence="7" id="KW-0663">Pyridoxal phosphate</keyword>
<evidence type="ECO:0000256" key="4">
    <source>
        <dbReference type="ARBA" id="ARBA00008392"/>
    </source>
</evidence>
<keyword evidence="9" id="KW-0443">Lipid metabolism</keyword>
<evidence type="ECO:0000256" key="9">
    <source>
        <dbReference type="ARBA" id="ARBA00023098"/>
    </source>
</evidence>
<dbReference type="OrthoDB" id="3168162at2759"/>
<evidence type="ECO:0000259" key="14">
    <source>
        <dbReference type="Pfam" id="PF00155"/>
    </source>
</evidence>
<evidence type="ECO:0000256" key="10">
    <source>
        <dbReference type="ARBA" id="ARBA00023315"/>
    </source>
</evidence>
<proteinExistence type="inferred from homology"/>
<evidence type="ECO:0000313" key="16">
    <source>
        <dbReference type="Proteomes" id="UP000597762"/>
    </source>
</evidence>
<dbReference type="PANTHER" id="PTHR13693:SF2">
    <property type="entry name" value="SERINE PALMITOYLTRANSFERASE 1"/>
    <property type="match status" value="1"/>
</dbReference>
<comment type="pathway">
    <text evidence="3">Sphingolipid metabolism.</text>
</comment>
<dbReference type="InterPro" id="IPR050087">
    <property type="entry name" value="AON_synthase_class-II"/>
</dbReference>
<keyword evidence="6 15" id="KW-0808">Transferase</keyword>
<evidence type="ECO:0000256" key="5">
    <source>
        <dbReference type="ARBA" id="ARBA00013220"/>
    </source>
</evidence>
<dbReference type="SUPFAM" id="SSF53383">
    <property type="entry name" value="PLP-dependent transferases"/>
    <property type="match status" value="1"/>
</dbReference>
<evidence type="ECO:0000256" key="11">
    <source>
        <dbReference type="ARBA" id="ARBA00041066"/>
    </source>
</evidence>
<dbReference type="PANTHER" id="PTHR13693">
    <property type="entry name" value="CLASS II AMINOTRANSFERASE/8-AMINO-7-OXONONANOATE SYNTHASE"/>
    <property type="match status" value="1"/>
</dbReference>
<dbReference type="GO" id="GO:0005783">
    <property type="term" value="C:endoplasmic reticulum"/>
    <property type="evidence" value="ECO:0007669"/>
    <property type="project" value="TreeGrafter"/>
</dbReference>
<evidence type="ECO:0000256" key="1">
    <source>
        <dbReference type="ARBA" id="ARBA00001933"/>
    </source>
</evidence>
<evidence type="ECO:0000256" key="3">
    <source>
        <dbReference type="ARBA" id="ARBA00004991"/>
    </source>
</evidence>
<dbReference type="FunFam" id="3.40.640.10:FF:000049">
    <property type="entry name" value="serine palmitoyltransferase 1 isoform X1"/>
    <property type="match status" value="1"/>
</dbReference>
<dbReference type="GO" id="GO:0046513">
    <property type="term" value="P:ceramide biosynthetic process"/>
    <property type="evidence" value="ECO:0007669"/>
    <property type="project" value="TreeGrafter"/>
</dbReference>
<dbReference type="GO" id="GO:0030170">
    <property type="term" value="F:pyridoxal phosphate binding"/>
    <property type="evidence" value="ECO:0007669"/>
    <property type="project" value="InterPro"/>
</dbReference>
<evidence type="ECO:0000313" key="15">
    <source>
        <dbReference type="EMBL" id="CAE1300462.1"/>
    </source>
</evidence>
<keyword evidence="16" id="KW-1185">Reference proteome</keyword>
<evidence type="ECO:0000256" key="2">
    <source>
        <dbReference type="ARBA" id="ARBA00004760"/>
    </source>
</evidence>
<feature type="domain" description="Aminotransferase class I/classII large" evidence="14">
    <location>
        <begin position="55"/>
        <end position="332"/>
    </location>
</feature>
<dbReference type="GO" id="GO:0046512">
    <property type="term" value="P:sphingosine biosynthetic process"/>
    <property type="evidence" value="ECO:0007669"/>
    <property type="project" value="TreeGrafter"/>
</dbReference>
<dbReference type="GO" id="GO:0004758">
    <property type="term" value="F:serine C-palmitoyltransferase activity"/>
    <property type="evidence" value="ECO:0007669"/>
    <property type="project" value="UniProtKB-EC"/>
</dbReference>
<dbReference type="EMBL" id="CAHIKZ030003443">
    <property type="protein sequence ID" value="CAE1300462.1"/>
    <property type="molecule type" value="Genomic_DNA"/>
</dbReference>
<accession>A0A812DJ26</accession>
<comment type="cofactor">
    <cofactor evidence="1">
        <name>pyridoxal 5'-phosphate</name>
        <dbReference type="ChEBI" id="CHEBI:597326"/>
    </cofactor>
</comment>
<keyword evidence="8" id="KW-0746">Sphingolipid metabolism</keyword>
<evidence type="ECO:0000256" key="6">
    <source>
        <dbReference type="ARBA" id="ARBA00022679"/>
    </source>
</evidence>
<protein>
    <recommendedName>
        <fullName evidence="11">Serine palmitoyltransferase 1</fullName>
        <ecNumber evidence="5">2.3.1.50</ecNumber>
    </recommendedName>
    <alternativeName>
        <fullName evidence="12">Long chain base biosynthesis protein 1</fullName>
    </alternativeName>
    <alternativeName>
        <fullName evidence="13">Serine-palmitoyl-CoA transferase 1</fullName>
    </alternativeName>
</protein>
<sequence>MAIVPPTWEINEMVHAIFEAPTYHLFLEAILIICIIKLLFSKSYNPEKTILTEKEEAKKTLRHYGVGSCGPRAFYGTMDLHLFMEEQLQKFMEVESTILYCYGFATIASAIPAYAKRGDVIFCDEGACFSIQKGLLASRSEIRYFRHNDMEHLEELLIQQQKEEQKNPKKAKITRKFITVEGVYMNYGDICPLPKILEFKYKYKVRIFLEESFSLGVFGKNGRGLTEHFGIPIEEIDFLAASLENAFASTGGLCVGKKYIIDHQRLSGQGYCFSASQPPLCVTAGIEAFRMVEENPDIIKQLRDKCEEVHEKLTGIEGLELCGAPMSPVKHLHLIEPSDDRDIDERTLQKIVEMAHQQKIGLTVAQYLVDEEHNLPKPSES</sequence>
<evidence type="ECO:0000256" key="8">
    <source>
        <dbReference type="ARBA" id="ARBA00022919"/>
    </source>
</evidence>
<dbReference type="InterPro" id="IPR004839">
    <property type="entry name" value="Aminotransferase_I/II_large"/>
</dbReference>
<dbReference type="GO" id="GO:0016020">
    <property type="term" value="C:membrane"/>
    <property type="evidence" value="ECO:0007669"/>
    <property type="project" value="GOC"/>
</dbReference>
<comment type="pathway">
    <text evidence="2">Lipid metabolism; sphingolipid metabolism.</text>
</comment>
<keyword evidence="10 15" id="KW-0012">Acyltransferase</keyword>
<evidence type="ECO:0000256" key="7">
    <source>
        <dbReference type="ARBA" id="ARBA00022898"/>
    </source>
</evidence>
<dbReference type="InterPro" id="IPR015421">
    <property type="entry name" value="PyrdxlP-dep_Trfase_major"/>
</dbReference>
<dbReference type="EC" id="2.3.1.50" evidence="5"/>
<organism evidence="15 16">
    <name type="scientific">Acanthosepion pharaonis</name>
    <name type="common">Pharaoh cuttlefish</name>
    <name type="synonym">Sepia pharaonis</name>
    <dbReference type="NCBI Taxonomy" id="158019"/>
    <lineage>
        <taxon>Eukaryota</taxon>
        <taxon>Metazoa</taxon>
        <taxon>Spiralia</taxon>
        <taxon>Lophotrochozoa</taxon>
        <taxon>Mollusca</taxon>
        <taxon>Cephalopoda</taxon>
        <taxon>Coleoidea</taxon>
        <taxon>Decapodiformes</taxon>
        <taxon>Sepiida</taxon>
        <taxon>Sepiina</taxon>
        <taxon>Sepiidae</taxon>
        <taxon>Acanthosepion</taxon>
    </lineage>
</organism>
<gene>
    <name evidence="15" type="ORF">SPHA_53900</name>
</gene>
<comment type="similarity">
    <text evidence="4">Belongs to the class-II pyridoxal-phosphate-dependent aminotransferase family.</text>
</comment>
<dbReference type="AlphaFoldDB" id="A0A812DJ26"/>
<comment type="caution">
    <text evidence="15">The sequence shown here is derived from an EMBL/GenBank/DDBJ whole genome shotgun (WGS) entry which is preliminary data.</text>
</comment>
<dbReference type="Pfam" id="PF00155">
    <property type="entry name" value="Aminotran_1_2"/>
    <property type="match status" value="1"/>
</dbReference>
<evidence type="ECO:0000256" key="12">
    <source>
        <dbReference type="ARBA" id="ARBA00041765"/>
    </source>
</evidence>
<dbReference type="Gene3D" id="3.40.640.10">
    <property type="entry name" value="Type I PLP-dependent aspartate aminotransferase-like (Major domain)"/>
    <property type="match status" value="1"/>
</dbReference>